<dbReference type="SUPFAM" id="SSF55961">
    <property type="entry name" value="Bet v1-like"/>
    <property type="match status" value="1"/>
</dbReference>
<dbReference type="EMBL" id="MVHH01000016">
    <property type="protein sequence ID" value="OQZ97515.1"/>
    <property type="molecule type" value="Genomic_DNA"/>
</dbReference>
<dbReference type="RefSeq" id="WP_046188875.1">
    <property type="nucleotide sequence ID" value="NZ_JACKUJ010000018.1"/>
</dbReference>
<reference evidence="2 4" key="3">
    <citation type="submission" date="2016-12" db="EMBL/GenBank/DDBJ databases">
        <title>The new phylogeny of genus Mycobacterium.</title>
        <authorList>
            <person name="Tortoli E."/>
            <person name="Trovato A."/>
            <person name="Cirillo D.M."/>
        </authorList>
    </citation>
    <scope>NUCLEOTIDE SEQUENCE [LARGE SCALE GENOMIC DNA]</scope>
    <source>
        <strain evidence="2 4">DSM 44942</strain>
    </source>
</reference>
<comment type="caution">
    <text evidence="1">The sequence shown here is derived from an EMBL/GenBank/DDBJ whole genome shotgun (WGS) entry which is preliminary data.</text>
</comment>
<evidence type="ECO:0000313" key="2">
    <source>
        <dbReference type="EMBL" id="OQZ97515.1"/>
    </source>
</evidence>
<dbReference type="CDD" id="cd07821">
    <property type="entry name" value="PYR_PYL_RCAR_like"/>
    <property type="match status" value="1"/>
</dbReference>
<dbReference type="Gene3D" id="3.30.530.20">
    <property type="match status" value="1"/>
</dbReference>
<reference evidence="3" key="1">
    <citation type="submission" date="2015-04" db="EMBL/GenBank/DDBJ databases">
        <title>Genome sequence of Mycobacterium arupense GUC1.</title>
        <authorList>
            <person name="Greninger A.L."/>
            <person name="Cunningham G."/>
            <person name="Chiu C.Y."/>
            <person name="Miller S."/>
        </authorList>
    </citation>
    <scope>NUCLEOTIDE SEQUENCE [LARGE SCALE GENOMIC DNA]</scope>
    <source>
        <strain evidence="3">GUC1</strain>
    </source>
</reference>
<organism evidence="1 3">
    <name type="scientific">Mycolicibacter arupensis</name>
    <dbReference type="NCBI Taxonomy" id="342002"/>
    <lineage>
        <taxon>Bacteria</taxon>
        <taxon>Bacillati</taxon>
        <taxon>Actinomycetota</taxon>
        <taxon>Actinomycetes</taxon>
        <taxon>Mycobacteriales</taxon>
        <taxon>Mycobacteriaceae</taxon>
        <taxon>Mycolicibacter</taxon>
    </lineage>
</organism>
<dbReference type="Proteomes" id="UP000192327">
    <property type="component" value="Unassembled WGS sequence"/>
</dbReference>
<name>A0A0F5MZI2_9MYCO</name>
<dbReference type="Proteomes" id="UP000034416">
    <property type="component" value="Unassembled WGS sequence"/>
</dbReference>
<dbReference type="InterPro" id="IPR023393">
    <property type="entry name" value="START-like_dom_sf"/>
</dbReference>
<evidence type="ECO:0000313" key="1">
    <source>
        <dbReference type="EMBL" id="KKC00020.1"/>
    </source>
</evidence>
<dbReference type="InterPro" id="IPR019587">
    <property type="entry name" value="Polyketide_cyclase/dehydratase"/>
</dbReference>
<dbReference type="Pfam" id="PF10604">
    <property type="entry name" value="Polyketide_cyc2"/>
    <property type="match status" value="1"/>
</dbReference>
<dbReference type="PATRIC" id="fig|342002.3.peg.2072"/>
<gene>
    <name evidence="2" type="ORF">BST15_10335</name>
    <name evidence="1" type="ORF">WR43_07055</name>
</gene>
<evidence type="ECO:0000313" key="4">
    <source>
        <dbReference type="Proteomes" id="UP000192327"/>
    </source>
</evidence>
<keyword evidence="4" id="KW-1185">Reference proteome</keyword>
<protein>
    <submittedName>
        <fullName evidence="2">MxaD family protein</fullName>
    </submittedName>
</protein>
<dbReference type="OrthoDB" id="581838at2"/>
<evidence type="ECO:0000313" key="3">
    <source>
        <dbReference type="Proteomes" id="UP000034416"/>
    </source>
</evidence>
<dbReference type="EMBL" id="LASW01000020">
    <property type="protein sequence ID" value="KKC00020.1"/>
    <property type="molecule type" value="Genomic_DNA"/>
</dbReference>
<reference evidence="1" key="2">
    <citation type="submission" date="2015-04" db="EMBL/GenBank/DDBJ databases">
        <title>Genome sequence of Mycobacterium arupense strain GUC1.</title>
        <authorList>
            <person name="Greninger A.L."/>
            <person name="Cunningham G."/>
            <person name="Chiu C.Y."/>
            <person name="Miller S."/>
        </authorList>
    </citation>
    <scope>NUCLEOTIDE SEQUENCE</scope>
    <source>
        <strain evidence="1">GUC1</strain>
    </source>
</reference>
<sequence>MHACEQVGLEFLERAPQRFSNSVDLAVTPEQVWEVLADAQAWPHWASVITKVTWTSPEPHGVGTTRVVDMRGGIVGDEEFLAWEPSQHMAFRFNASSTSALAVFVEDYRIVPTPQGCRLTWTLANRLTGPAAWFSPISGPLMNLAFRRFLSNLRRYTDQRFATTSRG</sequence>
<accession>A0A0F5MZI2</accession>
<dbReference type="STRING" id="342002.BST15_10335"/>
<dbReference type="AlphaFoldDB" id="A0A0F5MZI2"/>
<proteinExistence type="predicted"/>